<dbReference type="InterPro" id="IPR012878">
    <property type="entry name" value="Beta-AFase-like_GH127_cat"/>
</dbReference>
<dbReference type="EMBL" id="JAMQYH010000001">
    <property type="protein sequence ID" value="KAJ1703449.1"/>
    <property type="molecule type" value="Genomic_DNA"/>
</dbReference>
<name>A0A9Q0D0A5_9POAL</name>
<dbReference type="GO" id="GO:0046556">
    <property type="term" value="F:alpha-L-arabinofuranosidase activity"/>
    <property type="evidence" value="ECO:0007669"/>
    <property type="project" value="InterPro"/>
</dbReference>
<dbReference type="InterPro" id="IPR036195">
    <property type="entry name" value="AbfB_ABD_sf"/>
</dbReference>
<dbReference type="AlphaFoldDB" id="A0A9Q0D0A5"/>
<evidence type="ECO:0000313" key="3">
    <source>
        <dbReference type="EMBL" id="KAJ1703449.1"/>
    </source>
</evidence>
<dbReference type="SUPFAM" id="SSF48208">
    <property type="entry name" value="Six-hairpin glycosidases"/>
    <property type="match status" value="1"/>
</dbReference>
<dbReference type="InterPro" id="IPR008928">
    <property type="entry name" value="6-hairpin_glycosidase_sf"/>
</dbReference>
<dbReference type="InterPro" id="IPR049046">
    <property type="entry name" value="Beta-AFase-like_GH127_middle"/>
</dbReference>
<evidence type="ECO:0000313" key="4">
    <source>
        <dbReference type="Proteomes" id="UP001151287"/>
    </source>
</evidence>
<dbReference type="Pfam" id="PF07944">
    <property type="entry name" value="Beta-AFase-like_GH127_cat"/>
    <property type="match status" value="1"/>
</dbReference>
<organism evidence="3 4">
    <name type="scientific">Rhynchospora breviuscula</name>
    <dbReference type="NCBI Taxonomy" id="2022672"/>
    <lineage>
        <taxon>Eukaryota</taxon>
        <taxon>Viridiplantae</taxon>
        <taxon>Streptophyta</taxon>
        <taxon>Embryophyta</taxon>
        <taxon>Tracheophyta</taxon>
        <taxon>Spermatophyta</taxon>
        <taxon>Magnoliopsida</taxon>
        <taxon>Liliopsida</taxon>
        <taxon>Poales</taxon>
        <taxon>Cyperaceae</taxon>
        <taxon>Cyperoideae</taxon>
        <taxon>Rhynchosporeae</taxon>
        <taxon>Rhynchospora</taxon>
    </lineage>
</organism>
<evidence type="ECO:0000259" key="1">
    <source>
        <dbReference type="Pfam" id="PF07944"/>
    </source>
</evidence>
<reference evidence="3" key="1">
    <citation type="journal article" date="2022" name="Cell">
        <title>Repeat-based holocentromeres influence genome architecture and karyotype evolution.</title>
        <authorList>
            <person name="Hofstatter P.G."/>
            <person name="Thangavel G."/>
            <person name="Lux T."/>
            <person name="Neumann P."/>
            <person name="Vondrak T."/>
            <person name="Novak P."/>
            <person name="Zhang M."/>
            <person name="Costa L."/>
            <person name="Castellani M."/>
            <person name="Scott A."/>
            <person name="Toegelov H."/>
            <person name="Fuchs J."/>
            <person name="Mata-Sucre Y."/>
            <person name="Dias Y."/>
            <person name="Vanzela A.L.L."/>
            <person name="Huettel B."/>
            <person name="Almeida C.C.S."/>
            <person name="Simkova H."/>
            <person name="Souza G."/>
            <person name="Pedrosa-Harand A."/>
            <person name="Macas J."/>
            <person name="Mayer K.F.X."/>
            <person name="Houben A."/>
            <person name="Marques A."/>
        </authorList>
    </citation>
    <scope>NUCLEOTIDE SEQUENCE</scope>
    <source>
        <strain evidence="3">RhyBre1mFocal</strain>
    </source>
</reference>
<proteinExistence type="predicted"/>
<dbReference type="Gene3D" id="2.80.10.50">
    <property type="match status" value="1"/>
</dbReference>
<dbReference type="Proteomes" id="UP001151287">
    <property type="component" value="Unassembled WGS sequence"/>
</dbReference>
<gene>
    <name evidence="3" type="ORF">LUZ63_003228</name>
</gene>
<feature type="domain" description="Non-reducing end beta-L-arabinofuranosidase-like GH127 middle" evidence="2">
    <location>
        <begin position="547"/>
        <end position="647"/>
    </location>
</feature>
<accession>A0A9Q0D0A5</accession>
<dbReference type="PANTHER" id="PTHR31151">
    <property type="entry name" value="PROLINE-TRNA LIGASE (DUF1680)"/>
    <property type="match status" value="1"/>
</dbReference>
<evidence type="ECO:0000259" key="2">
    <source>
        <dbReference type="Pfam" id="PF20736"/>
    </source>
</evidence>
<dbReference type="PANTHER" id="PTHR31151:SF0">
    <property type="entry name" value="PROLINE-TRNA LIGASE (DUF1680)"/>
    <property type="match status" value="1"/>
</dbReference>
<protein>
    <submittedName>
        <fullName evidence="3">Uncharacterized protein</fullName>
    </submittedName>
</protein>
<dbReference type="OrthoDB" id="5358475at2759"/>
<dbReference type="Pfam" id="PF20736">
    <property type="entry name" value="Glyco_hydro127M"/>
    <property type="match status" value="1"/>
</dbReference>
<dbReference type="GO" id="GO:0046373">
    <property type="term" value="P:L-arabinose metabolic process"/>
    <property type="evidence" value="ECO:0007669"/>
    <property type="project" value="InterPro"/>
</dbReference>
<sequence length="938" mass="105723">MTSTHRKATMANCSNQIRRTTIIPTLVQIFLLLLASPLLSKVLCIKECTNSPTPTELTSHTVRAQLSAEEVRALQEKSHSHLHLIPTDKTKWIDMMPRRFLSSSTDSHNNIKKHHVEEFNWHMLDRSIKGSDVRLTSWNQGGNFLSEVSLHDVRIASDSIYGQAEQTNLEYLLLLDIDQLVWSFRKRAGLETPGTPYGGWEGADVELRGHFVGHYMSATAMAWASTHNMTLFSKMASLIDVLYACQNAIGTGYLSAFPDEFFDRFEAIKPVWAPYYTIHKIMQGLLDQYTYAGNAKTLEMVTWMAEYFANRVKNVIQKYTIERHYTSLNEETGGMNDVLYQLYTITKDEKHLILAHLFDKPCFLGLLAVQADSLSNFHSNTHIPIVIGAQKRYEVTGDPLYKGIGIFFMDIVNSSHAYASGGTSVGEFWLDPKHLADTLSTETQESCTTYNMLKVSRNLFRWTKEVAYADYYERALINGVLSIQRGAQPGIMIYMLPMKPDSSKAVSYHGWGTKFNSFWCCYGTGIESFSKLGDSIYFQDKGSSPSLYIIQFIPSTFNWRSAGLVISQEIEPLTSSDSHYCVSLTVSTNQSNNQAYTLNIRIPSWTSLDSFTATLNSKKLIPTFRGNFLSIKKKWGSDEKLILEFPIHIRTEQIKDDRPKFSSFKAFLFGPYLLAGLTRGYKHTKLGNFSLVSEWISPLPKYFDSQLVSLTQQSSNKTLYISSSNLSFTMQEKPQAGSRASIETTFRIYHTDSKNKCAAFPSGNTSIGSSCHTDKHVMIEPSDMPGTVITNTLNITSDTHAAGSTFRLVPGLDGTANSISLELDTKPGCYISTGEVHYDPGKKVLVLCKGDSQLKGDASFKKAASFVPTEANRHHNPLSFVAKGQDRNFILEPLMGLRDEFYTVYFNIEAQDKRSNLYRLELLNRSFVNIMAHDNIFH</sequence>
<keyword evidence="4" id="KW-1185">Reference proteome</keyword>
<feature type="domain" description="Non-reducing end beta-L-arabinofuranosidase-like GH127 catalytic" evidence="1">
    <location>
        <begin position="153"/>
        <end position="534"/>
    </location>
</feature>
<dbReference type="SUPFAM" id="SSF110221">
    <property type="entry name" value="AbfB domain"/>
    <property type="match status" value="1"/>
</dbReference>
<comment type="caution">
    <text evidence="3">The sequence shown here is derived from an EMBL/GenBank/DDBJ whole genome shotgun (WGS) entry which is preliminary data.</text>
</comment>